<evidence type="ECO:0000256" key="1">
    <source>
        <dbReference type="PROSITE-ProRule" id="PRU00266"/>
    </source>
</evidence>
<dbReference type="EMBL" id="CP045902">
    <property type="protein sequence ID" value="QQP38072.1"/>
    <property type="molecule type" value="Genomic_DNA"/>
</dbReference>
<keyword evidence="5" id="KW-1185">Reference proteome</keyword>
<feature type="non-terminal residue" evidence="4">
    <location>
        <position position="77"/>
    </location>
</feature>
<evidence type="ECO:0000313" key="4">
    <source>
        <dbReference type="EMBL" id="QQP38072.1"/>
    </source>
</evidence>
<dbReference type="AlphaFoldDB" id="A0A7T8GUK8"/>
<evidence type="ECO:0000313" key="5">
    <source>
        <dbReference type="Proteomes" id="UP000595437"/>
    </source>
</evidence>
<sequence>MKSKRRGKRKHEESSLGDPSSVSSSKQKAHQPKNAVVTLNELKPGLEYNLVEHKGPIHMPTFVIEVELNGESFQGKE</sequence>
<proteinExistence type="predicted"/>
<protein>
    <recommendedName>
        <fullName evidence="3">DRBM domain-containing protein</fullName>
    </recommendedName>
</protein>
<accession>A0A7T8GUK8</accession>
<feature type="region of interest" description="Disordered" evidence="2">
    <location>
        <begin position="1"/>
        <end position="35"/>
    </location>
</feature>
<gene>
    <name evidence="4" type="ORF">FKW44_018550</name>
</gene>
<dbReference type="GO" id="GO:0003723">
    <property type="term" value="F:RNA binding"/>
    <property type="evidence" value="ECO:0007669"/>
    <property type="project" value="UniProtKB-UniRule"/>
</dbReference>
<dbReference type="SUPFAM" id="SSF54768">
    <property type="entry name" value="dsRNA-binding domain-like"/>
    <property type="match status" value="1"/>
</dbReference>
<name>A0A7T8GUK8_CALRO</name>
<evidence type="ECO:0000259" key="3">
    <source>
        <dbReference type="PROSITE" id="PS50137"/>
    </source>
</evidence>
<reference evidence="5" key="1">
    <citation type="submission" date="2021-01" db="EMBL/GenBank/DDBJ databases">
        <title>Caligus Genome Assembly.</title>
        <authorList>
            <person name="Gallardo-Escarate C."/>
        </authorList>
    </citation>
    <scope>NUCLEOTIDE SEQUENCE [LARGE SCALE GENOMIC DNA]</scope>
</reference>
<dbReference type="Proteomes" id="UP000595437">
    <property type="component" value="Chromosome 13"/>
</dbReference>
<organism evidence="4 5">
    <name type="scientific">Caligus rogercresseyi</name>
    <name type="common">Sea louse</name>
    <dbReference type="NCBI Taxonomy" id="217165"/>
    <lineage>
        <taxon>Eukaryota</taxon>
        <taxon>Metazoa</taxon>
        <taxon>Ecdysozoa</taxon>
        <taxon>Arthropoda</taxon>
        <taxon>Crustacea</taxon>
        <taxon>Multicrustacea</taxon>
        <taxon>Hexanauplia</taxon>
        <taxon>Copepoda</taxon>
        <taxon>Siphonostomatoida</taxon>
        <taxon>Caligidae</taxon>
        <taxon>Caligus</taxon>
    </lineage>
</organism>
<dbReference type="InterPro" id="IPR014720">
    <property type="entry name" value="dsRBD_dom"/>
</dbReference>
<dbReference type="Gene3D" id="3.30.160.20">
    <property type="match status" value="1"/>
</dbReference>
<dbReference type="PROSITE" id="PS50137">
    <property type="entry name" value="DS_RBD"/>
    <property type="match status" value="1"/>
</dbReference>
<feature type="domain" description="DRBM" evidence="3">
    <location>
        <begin position="31"/>
        <end position="77"/>
    </location>
</feature>
<dbReference type="OrthoDB" id="10268011at2759"/>
<evidence type="ECO:0000256" key="2">
    <source>
        <dbReference type="SAM" id="MobiDB-lite"/>
    </source>
</evidence>
<feature type="compositionally biased region" description="Low complexity" evidence="2">
    <location>
        <begin position="16"/>
        <end position="25"/>
    </location>
</feature>
<keyword evidence="1" id="KW-0694">RNA-binding</keyword>